<organism evidence="13">
    <name type="scientific">Mizugakiibacter sediminis</name>
    <dbReference type="NCBI Taxonomy" id="1475481"/>
    <lineage>
        <taxon>Bacteria</taxon>
        <taxon>Pseudomonadati</taxon>
        <taxon>Pseudomonadota</taxon>
        <taxon>Gammaproteobacteria</taxon>
        <taxon>Lysobacterales</taxon>
        <taxon>Rhodanobacteraceae</taxon>
        <taxon>Mizugakiibacter</taxon>
    </lineage>
</organism>
<dbReference type="InterPro" id="IPR009057">
    <property type="entry name" value="Homeodomain-like_sf"/>
</dbReference>
<dbReference type="GO" id="GO:0032259">
    <property type="term" value="P:methylation"/>
    <property type="evidence" value="ECO:0007669"/>
    <property type="project" value="UniProtKB-KW"/>
</dbReference>
<dbReference type="EC" id="2.1.1.63" evidence="3"/>
<dbReference type="HOGENOM" id="CLU_000445_52_0_6"/>
<evidence type="ECO:0000313" key="13">
    <source>
        <dbReference type="EMBL" id="GAP64913.1"/>
    </source>
</evidence>
<dbReference type="InterPro" id="IPR036631">
    <property type="entry name" value="MGMT_N_sf"/>
</dbReference>
<evidence type="ECO:0000313" key="12">
    <source>
        <dbReference type="EMBL" id="GAN45352.1"/>
    </source>
</evidence>
<dbReference type="NCBIfam" id="TIGR00589">
    <property type="entry name" value="ogt"/>
    <property type="match status" value="1"/>
</dbReference>
<dbReference type="EMBL" id="DF970136">
    <property type="protein sequence ID" value="GAP64913.1"/>
    <property type="molecule type" value="Genomic_DNA"/>
</dbReference>
<dbReference type="Gene3D" id="3.30.160.70">
    <property type="entry name" value="Methylated DNA-protein cysteine methyltransferase domain"/>
    <property type="match status" value="1"/>
</dbReference>
<evidence type="ECO:0000256" key="5">
    <source>
        <dbReference type="ARBA" id="ARBA00022679"/>
    </source>
</evidence>
<dbReference type="Pfam" id="PF01035">
    <property type="entry name" value="DNA_binding_1"/>
    <property type="match status" value="1"/>
</dbReference>
<dbReference type="GO" id="GO:0003700">
    <property type="term" value="F:DNA-binding transcription factor activity"/>
    <property type="evidence" value="ECO:0007669"/>
    <property type="project" value="InterPro"/>
</dbReference>
<comment type="catalytic activity">
    <reaction evidence="1">
        <text>a 4-O-methyl-thymidine in DNA + L-cysteinyl-[protein] = a thymidine in DNA + S-methyl-L-cysteinyl-[protein]</text>
        <dbReference type="Rhea" id="RHEA:53428"/>
        <dbReference type="Rhea" id="RHEA-COMP:10131"/>
        <dbReference type="Rhea" id="RHEA-COMP:10132"/>
        <dbReference type="Rhea" id="RHEA-COMP:13555"/>
        <dbReference type="Rhea" id="RHEA-COMP:13556"/>
        <dbReference type="ChEBI" id="CHEBI:29950"/>
        <dbReference type="ChEBI" id="CHEBI:82612"/>
        <dbReference type="ChEBI" id="CHEBI:137386"/>
        <dbReference type="ChEBI" id="CHEBI:137387"/>
        <dbReference type="EC" id="2.1.1.63"/>
    </reaction>
</comment>
<evidence type="ECO:0000256" key="8">
    <source>
        <dbReference type="ARBA" id="ARBA00023163"/>
    </source>
</evidence>
<dbReference type="GO" id="GO:0006281">
    <property type="term" value="P:DNA repair"/>
    <property type="evidence" value="ECO:0007669"/>
    <property type="project" value="UniProtKB-KW"/>
</dbReference>
<dbReference type="PANTHER" id="PTHR10815">
    <property type="entry name" value="METHYLATED-DNA--PROTEIN-CYSTEINE METHYLTRANSFERASE"/>
    <property type="match status" value="1"/>
</dbReference>
<name>A0A0K8QJ84_9GAMM</name>
<keyword evidence="5" id="KW-0808">Transferase</keyword>
<dbReference type="InterPro" id="IPR014048">
    <property type="entry name" value="MethylDNA_cys_MeTrfase_DNA-bd"/>
</dbReference>
<reference evidence="12" key="1">
    <citation type="submission" date="2015-03" db="EMBL/GenBank/DDBJ databases">
        <title>Draft genome sequence of Mizugakiibacter sediminis skMP5.</title>
        <authorList>
            <person name="Watanabe T."/>
            <person name="Kojima H."/>
            <person name="Fukui M."/>
        </authorList>
    </citation>
    <scope>NUCLEOTIDE SEQUENCE</scope>
    <source>
        <strain evidence="12">SkMP5</strain>
    </source>
</reference>
<keyword evidence="9" id="KW-0234">DNA repair</keyword>
<comment type="similarity">
    <text evidence="2">Belongs to the MGMT family.</text>
</comment>
<dbReference type="PANTHER" id="PTHR10815:SF14">
    <property type="entry name" value="BIFUNCTIONAL TRANSCRIPTIONAL ACTIVATOR_DNA REPAIR ENZYME ADA"/>
    <property type="match status" value="1"/>
</dbReference>
<evidence type="ECO:0000313" key="14">
    <source>
        <dbReference type="Proteomes" id="UP000253740"/>
    </source>
</evidence>
<evidence type="ECO:0000259" key="11">
    <source>
        <dbReference type="PROSITE" id="PS01124"/>
    </source>
</evidence>
<gene>
    <name evidence="12" type="ORF">MBSD_1899</name>
    <name evidence="13" type="ORF">MBSD_n0196</name>
</gene>
<evidence type="ECO:0000256" key="7">
    <source>
        <dbReference type="ARBA" id="ARBA00023015"/>
    </source>
</evidence>
<dbReference type="EMBL" id="DF952380">
    <property type="protein sequence ID" value="GAN45352.1"/>
    <property type="molecule type" value="Genomic_DNA"/>
</dbReference>
<dbReference type="InterPro" id="IPR036388">
    <property type="entry name" value="WH-like_DNA-bd_sf"/>
</dbReference>
<dbReference type="AlphaFoldDB" id="A0A0K8QJ84"/>
<dbReference type="GO" id="GO:0003908">
    <property type="term" value="F:methylated-DNA-[protein]-cysteine S-methyltransferase activity"/>
    <property type="evidence" value="ECO:0007669"/>
    <property type="project" value="UniProtKB-EC"/>
</dbReference>
<dbReference type="SMART" id="SM00342">
    <property type="entry name" value="HTH_ARAC"/>
    <property type="match status" value="1"/>
</dbReference>
<dbReference type="Proteomes" id="UP000253740">
    <property type="component" value="Unassembled WGS sequence"/>
</dbReference>
<evidence type="ECO:0000256" key="9">
    <source>
        <dbReference type="ARBA" id="ARBA00023204"/>
    </source>
</evidence>
<accession>A0A0K8QJ84</accession>
<reference evidence="13" key="2">
    <citation type="submission" date="2015-08" db="EMBL/GenBank/DDBJ databases">
        <title>Complete DNA Sequence of Pseudomonas syringae pv. actinidiae, the Causal Agent of Kiwifruit Canker Disease.</title>
        <authorList>
            <person name="Rikkerink E.H.A."/>
            <person name="Fineran P.C."/>
        </authorList>
    </citation>
    <scope>NUCLEOTIDE SEQUENCE</scope>
    <source>
        <strain evidence="13">SkMP5</strain>
    </source>
</reference>
<keyword evidence="4" id="KW-0489">Methyltransferase</keyword>
<keyword evidence="8" id="KW-0804">Transcription</keyword>
<evidence type="ECO:0000256" key="1">
    <source>
        <dbReference type="ARBA" id="ARBA00001286"/>
    </source>
</evidence>
<dbReference type="RefSeq" id="WP_062534221.1">
    <property type="nucleotide sequence ID" value="NZ_DF970136.1"/>
</dbReference>
<dbReference type="CDD" id="cd06445">
    <property type="entry name" value="ATase"/>
    <property type="match status" value="1"/>
</dbReference>
<dbReference type="InterPro" id="IPR036217">
    <property type="entry name" value="MethylDNA_cys_MeTrfase_DNAb"/>
</dbReference>
<keyword evidence="7" id="KW-0805">Transcription regulation</keyword>
<dbReference type="Gene3D" id="1.10.10.10">
    <property type="entry name" value="Winged helix-like DNA-binding domain superfamily/Winged helix DNA-binding domain"/>
    <property type="match status" value="1"/>
</dbReference>
<dbReference type="Pfam" id="PF02870">
    <property type="entry name" value="Methyltransf_1N"/>
    <property type="match status" value="1"/>
</dbReference>
<evidence type="ECO:0000256" key="3">
    <source>
        <dbReference type="ARBA" id="ARBA00011918"/>
    </source>
</evidence>
<protein>
    <recommendedName>
        <fullName evidence="3">methylated-DNA--[protein]-cysteine S-methyltransferase</fullName>
        <ecNumber evidence="3">2.1.1.63</ecNumber>
    </recommendedName>
</protein>
<dbReference type="FunFam" id="1.10.10.10:FF:000214">
    <property type="entry name" value="Methylated-DNA--protein-cysteine methyltransferase"/>
    <property type="match status" value="1"/>
</dbReference>
<proteinExistence type="inferred from homology"/>
<evidence type="ECO:0000256" key="2">
    <source>
        <dbReference type="ARBA" id="ARBA00008711"/>
    </source>
</evidence>
<dbReference type="PROSITE" id="PS00374">
    <property type="entry name" value="MGMT"/>
    <property type="match status" value="1"/>
</dbReference>
<dbReference type="InterPro" id="IPR018060">
    <property type="entry name" value="HTH_AraC"/>
</dbReference>
<dbReference type="PROSITE" id="PS01124">
    <property type="entry name" value="HTH_ARAC_FAMILY_2"/>
    <property type="match status" value="1"/>
</dbReference>
<dbReference type="OrthoDB" id="9802228at2"/>
<sequence length="293" mass="31569">MNARPVTRTDEALERARRLLDAGGDAPTLPRLAAAVGLSVSHLQRAFRRRYGVSPAEYARARRFGQFKRALKRGARVTDAVYDAGFGSGSRVYEHADRLLGMTPTRYRSGGAGEAVRYTTLDTPLGRMLVAATVRGICAVTLGANDRELVAALQAEFPRAELERVDAGRDEWLGAVVARVARELGWSDAAAPALPPLDVAATAFQWRVWEALTRIPAGETRSYGEIAAAIGAPHAARAVGRACGANRLALIVPCHRVVREDGSIGGWRWGVARKRKLLRAERGHGHAGAPVAR</sequence>
<feature type="domain" description="HTH araC/xylS-type" evidence="11">
    <location>
        <begin position="10"/>
        <end position="110"/>
    </location>
</feature>
<dbReference type="STRING" id="1475481.GCA_000953855_00197"/>
<evidence type="ECO:0000256" key="10">
    <source>
        <dbReference type="ARBA" id="ARBA00049348"/>
    </source>
</evidence>
<dbReference type="SUPFAM" id="SSF46689">
    <property type="entry name" value="Homeodomain-like"/>
    <property type="match status" value="1"/>
</dbReference>
<dbReference type="InterPro" id="IPR001497">
    <property type="entry name" value="MethylDNA_cys_MeTrfase_AS"/>
</dbReference>
<keyword evidence="14" id="KW-1185">Reference proteome</keyword>
<comment type="catalytic activity">
    <reaction evidence="10">
        <text>a 6-O-methyl-2'-deoxyguanosine in DNA + L-cysteinyl-[protein] = S-methyl-L-cysteinyl-[protein] + a 2'-deoxyguanosine in DNA</text>
        <dbReference type="Rhea" id="RHEA:24000"/>
        <dbReference type="Rhea" id="RHEA-COMP:10131"/>
        <dbReference type="Rhea" id="RHEA-COMP:10132"/>
        <dbReference type="Rhea" id="RHEA-COMP:11367"/>
        <dbReference type="Rhea" id="RHEA-COMP:11368"/>
        <dbReference type="ChEBI" id="CHEBI:29950"/>
        <dbReference type="ChEBI" id="CHEBI:82612"/>
        <dbReference type="ChEBI" id="CHEBI:85445"/>
        <dbReference type="ChEBI" id="CHEBI:85448"/>
        <dbReference type="EC" id="2.1.1.63"/>
    </reaction>
</comment>
<dbReference type="GO" id="GO:0043565">
    <property type="term" value="F:sequence-specific DNA binding"/>
    <property type="evidence" value="ECO:0007669"/>
    <property type="project" value="InterPro"/>
</dbReference>
<dbReference type="InterPro" id="IPR008332">
    <property type="entry name" value="MethylG_MeTrfase_N"/>
</dbReference>
<dbReference type="SUPFAM" id="SSF46767">
    <property type="entry name" value="Methylated DNA-protein cysteine methyltransferase, C-terminal domain"/>
    <property type="match status" value="1"/>
</dbReference>
<dbReference type="SUPFAM" id="SSF53155">
    <property type="entry name" value="Methylated DNA-protein cysteine methyltransferase domain"/>
    <property type="match status" value="1"/>
</dbReference>
<dbReference type="Gene3D" id="1.10.10.60">
    <property type="entry name" value="Homeodomain-like"/>
    <property type="match status" value="1"/>
</dbReference>
<dbReference type="Pfam" id="PF12833">
    <property type="entry name" value="HTH_18"/>
    <property type="match status" value="1"/>
</dbReference>
<evidence type="ECO:0000256" key="4">
    <source>
        <dbReference type="ARBA" id="ARBA00022603"/>
    </source>
</evidence>
<evidence type="ECO:0000256" key="6">
    <source>
        <dbReference type="ARBA" id="ARBA00022763"/>
    </source>
</evidence>
<keyword evidence="6" id="KW-0227">DNA damage</keyword>